<feature type="binding site" evidence="8">
    <location>
        <position position="112"/>
    </location>
    <ligand>
        <name>carbamoyl phosphate</name>
        <dbReference type="ChEBI" id="CHEBI:58228"/>
    </ligand>
</feature>
<feature type="binding site" evidence="8">
    <location>
        <position position="173"/>
    </location>
    <ligand>
        <name>L-aspartate</name>
        <dbReference type="ChEBI" id="CHEBI:29991"/>
    </ligand>
</feature>
<dbReference type="InterPro" id="IPR006130">
    <property type="entry name" value="Asp/Orn_carbamoylTrfase"/>
</dbReference>
<dbReference type="GO" id="GO:0004070">
    <property type="term" value="F:aspartate carbamoyltransferase activity"/>
    <property type="evidence" value="ECO:0007669"/>
    <property type="project" value="UniProtKB-EC"/>
</dbReference>
<evidence type="ECO:0000256" key="7">
    <source>
        <dbReference type="ARBA" id="ARBA00048859"/>
    </source>
</evidence>
<comment type="catalytic activity">
    <reaction evidence="7 8">
        <text>carbamoyl phosphate + L-aspartate = N-carbamoyl-L-aspartate + phosphate + H(+)</text>
        <dbReference type="Rhea" id="RHEA:20013"/>
        <dbReference type="ChEBI" id="CHEBI:15378"/>
        <dbReference type="ChEBI" id="CHEBI:29991"/>
        <dbReference type="ChEBI" id="CHEBI:32814"/>
        <dbReference type="ChEBI" id="CHEBI:43474"/>
        <dbReference type="ChEBI" id="CHEBI:58228"/>
        <dbReference type="EC" id="2.1.3.2"/>
    </reaction>
</comment>
<dbReference type="EMBL" id="JBHUIP010000013">
    <property type="protein sequence ID" value="MFD2264545.1"/>
    <property type="molecule type" value="Genomic_DNA"/>
</dbReference>
<dbReference type="PROSITE" id="PS00097">
    <property type="entry name" value="CARBAMOYLTRANSFERASE"/>
    <property type="match status" value="1"/>
</dbReference>
<feature type="binding site" evidence="8">
    <location>
        <position position="268"/>
    </location>
    <ligand>
        <name>carbamoyl phosphate</name>
        <dbReference type="ChEBI" id="CHEBI:58228"/>
    </ligand>
</feature>
<feature type="binding site" evidence="8">
    <location>
        <position position="143"/>
    </location>
    <ligand>
        <name>carbamoyl phosphate</name>
        <dbReference type="ChEBI" id="CHEBI:58228"/>
    </ligand>
</feature>
<feature type="binding site" evidence="8">
    <location>
        <position position="90"/>
    </location>
    <ligand>
        <name>L-aspartate</name>
        <dbReference type="ChEBI" id="CHEBI:29991"/>
    </ligand>
</feature>
<sequence>MAAIMSIAHRHLLGIEGVSSDVIQSLLDRAEHFAQMGRSPDKKSSALKGRTVINLFFEDSTRTRTSFELAGKRLGADVINMSVATSSVKKGETLIDTAQTLRAMNIDILVVRHGASGAPHLLAEKLNCAVINAGDGTHEHPTQALLDALTMRRRKGRLEGLEVAICGDVAHSRVARSNIHLLNRMGARVRLIGPPTLIPSEIEHHGVEVFHDMREGLKGVDIVMMLRLQLERMQGALIPSVREYFHFYGLDQEKLALAKPDALVMHPGPMNRGVEIDSAIADDIDRSLIQEQVEMGVAVRMACLEALAEGASA</sequence>
<evidence type="ECO:0000313" key="12">
    <source>
        <dbReference type="Proteomes" id="UP001597295"/>
    </source>
</evidence>
<proteinExistence type="inferred from homology"/>
<dbReference type="HAMAP" id="MF_00001">
    <property type="entry name" value="Asp_carb_tr"/>
    <property type="match status" value="1"/>
</dbReference>
<dbReference type="PANTHER" id="PTHR45753:SF6">
    <property type="entry name" value="ASPARTATE CARBAMOYLTRANSFERASE"/>
    <property type="match status" value="1"/>
</dbReference>
<dbReference type="EC" id="2.1.3.2" evidence="8"/>
<organism evidence="11 12">
    <name type="scientific">Lacibacterium aquatile</name>
    <dbReference type="NCBI Taxonomy" id="1168082"/>
    <lineage>
        <taxon>Bacteria</taxon>
        <taxon>Pseudomonadati</taxon>
        <taxon>Pseudomonadota</taxon>
        <taxon>Alphaproteobacteria</taxon>
        <taxon>Rhodospirillales</taxon>
        <taxon>Rhodospirillaceae</taxon>
    </lineage>
</organism>
<dbReference type="Pfam" id="PF02729">
    <property type="entry name" value="OTCace_N"/>
    <property type="match status" value="1"/>
</dbReference>
<feature type="binding site" evidence="8">
    <location>
        <position position="269"/>
    </location>
    <ligand>
        <name>carbamoyl phosphate</name>
        <dbReference type="ChEBI" id="CHEBI:58228"/>
    </ligand>
</feature>
<dbReference type="NCBIfam" id="NF002032">
    <property type="entry name" value="PRK00856.1"/>
    <property type="match status" value="1"/>
</dbReference>
<feature type="binding site" evidence="8">
    <location>
        <position position="62"/>
    </location>
    <ligand>
        <name>carbamoyl phosphate</name>
        <dbReference type="ChEBI" id="CHEBI:58228"/>
    </ligand>
</feature>
<comment type="caution">
    <text evidence="11">The sequence shown here is derived from an EMBL/GenBank/DDBJ whole genome shotgun (WGS) entry which is preliminary data.</text>
</comment>
<feature type="binding site" evidence="8">
    <location>
        <position position="227"/>
    </location>
    <ligand>
        <name>L-aspartate</name>
        <dbReference type="ChEBI" id="CHEBI:29991"/>
    </ligand>
</feature>
<feature type="binding site" evidence="8">
    <location>
        <position position="140"/>
    </location>
    <ligand>
        <name>carbamoyl phosphate</name>
        <dbReference type="ChEBI" id="CHEBI:58228"/>
    </ligand>
</feature>
<evidence type="ECO:0000256" key="6">
    <source>
        <dbReference type="ARBA" id="ARBA00043884"/>
    </source>
</evidence>
<name>A0ABW5DUM0_9PROT</name>
<dbReference type="Pfam" id="PF00185">
    <property type="entry name" value="OTCace"/>
    <property type="match status" value="1"/>
</dbReference>
<comment type="function">
    <text evidence="6 8">Catalyzes the condensation of carbamoyl phosphate and aspartate to form carbamoyl aspartate and inorganic phosphate, the committed step in the de novo pyrimidine nucleotide biosynthesis pathway.</text>
</comment>
<dbReference type="InterPro" id="IPR006132">
    <property type="entry name" value="Asp/Orn_carbamoyltranf_P-bd"/>
</dbReference>
<dbReference type="RefSeq" id="WP_379877732.1">
    <property type="nucleotide sequence ID" value="NZ_JBHUIP010000013.1"/>
</dbReference>
<dbReference type="PRINTS" id="PR00100">
    <property type="entry name" value="AOTCASE"/>
</dbReference>
<evidence type="ECO:0000256" key="3">
    <source>
        <dbReference type="ARBA" id="ARBA00008896"/>
    </source>
</evidence>
<comment type="subunit">
    <text evidence="8">Heterododecamer (2C3:3R2) of six catalytic PyrB chains organized as two trimers (C3), and six regulatory PyrI chains organized as three dimers (R2).</text>
</comment>
<dbReference type="InterPro" id="IPR006131">
    <property type="entry name" value="Asp_carbamoyltransf_Asp/Orn-bd"/>
</dbReference>
<keyword evidence="4 8" id="KW-0808">Transferase</keyword>
<evidence type="ECO:0000256" key="4">
    <source>
        <dbReference type="ARBA" id="ARBA00022679"/>
    </source>
</evidence>
<evidence type="ECO:0000256" key="1">
    <source>
        <dbReference type="ARBA" id="ARBA00003822"/>
    </source>
</evidence>
<dbReference type="InterPro" id="IPR036901">
    <property type="entry name" value="Asp/Orn_carbamoylTrfase_sf"/>
</dbReference>
<dbReference type="SUPFAM" id="SSF53671">
    <property type="entry name" value="Aspartate/ornithine carbamoyltransferase"/>
    <property type="match status" value="1"/>
</dbReference>
<comment type="pathway">
    <text evidence="2 8">Pyrimidine metabolism; UMP biosynthesis via de novo pathway; (S)-dihydroorotate from bicarbonate: step 2/3.</text>
</comment>
<dbReference type="PRINTS" id="PR00101">
    <property type="entry name" value="ATCASE"/>
</dbReference>
<evidence type="ECO:0000256" key="8">
    <source>
        <dbReference type="HAMAP-Rule" id="MF_00001"/>
    </source>
</evidence>
<evidence type="ECO:0000256" key="5">
    <source>
        <dbReference type="ARBA" id="ARBA00022975"/>
    </source>
</evidence>
<feature type="domain" description="Aspartate/ornithine carbamoyltransferase carbamoyl-P binding" evidence="10">
    <location>
        <begin position="10"/>
        <end position="152"/>
    </location>
</feature>
<dbReference type="PANTHER" id="PTHR45753">
    <property type="entry name" value="ORNITHINE CARBAMOYLTRANSFERASE, MITOCHONDRIAL"/>
    <property type="match status" value="1"/>
</dbReference>
<comment type="function">
    <text evidence="1">Reversibly catalyzes the transfer of the carbamoyl group from carbamoyl phosphate (CP) to the N(epsilon) atom of ornithine (ORN) to produce L-citrulline.</text>
</comment>
<evidence type="ECO:0000256" key="2">
    <source>
        <dbReference type="ARBA" id="ARBA00004852"/>
    </source>
</evidence>
<keyword evidence="5 8" id="KW-0665">Pyrimidine biosynthesis</keyword>
<evidence type="ECO:0000259" key="10">
    <source>
        <dbReference type="Pfam" id="PF02729"/>
    </source>
</evidence>
<accession>A0ABW5DUM0</accession>
<keyword evidence="12" id="KW-1185">Reference proteome</keyword>
<feature type="binding site" evidence="8">
    <location>
        <position position="63"/>
    </location>
    <ligand>
        <name>carbamoyl phosphate</name>
        <dbReference type="ChEBI" id="CHEBI:58228"/>
    </ligand>
</feature>
<feature type="domain" description="Aspartate/ornithine carbamoyltransferase Asp/Orn-binding" evidence="9">
    <location>
        <begin position="159"/>
        <end position="306"/>
    </location>
</feature>
<evidence type="ECO:0000313" key="11">
    <source>
        <dbReference type="EMBL" id="MFD2264545.1"/>
    </source>
</evidence>
<evidence type="ECO:0000259" key="9">
    <source>
        <dbReference type="Pfam" id="PF00185"/>
    </source>
</evidence>
<protein>
    <recommendedName>
        <fullName evidence="8">Aspartate carbamoyltransferase</fullName>
        <ecNumber evidence="8">2.1.3.2</ecNumber>
    </recommendedName>
    <alternativeName>
        <fullName evidence="8">Aspartate transcarbamylase</fullName>
        <shortName evidence="8">ATCase</shortName>
    </alternativeName>
</protein>
<dbReference type="Proteomes" id="UP001597295">
    <property type="component" value="Unassembled WGS sequence"/>
</dbReference>
<dbReference type="InterPro" id="IPR002082">
    <property type="entry name" value="Asp_carbamoyltransf"/>
</dbReference>
<gene>
    <name evidence="8" type="primary">pyrB</name>
    <name evidence="11" type="ORF">ACFSM5_16690</name>
</gene>
<dbReference type="Gene3D" id="3.40.50.1370">
    <property type="entry name" value="Aspartate/ornithine carbamoyltransferase"/>
    <property type="match status" value="2"/>
</dbReference>
<reference evidence="12" key="1">
    <citation type="journal article" date="2019" name="Int. J. Syst. Evol. Microbiol.">
        <title>The Global Catalogue of Microorganisms (GCM) 10K type strain sequencing project: providing services to taxonomists for standard genome sequencing and annotation.</title>
        <authorList>
            <consortium name="The Broad Institute Genomics Platform"/>
            <consortium name="The Broad Institute Genome Sequencing Center for Infectious Disease"/>
            <person name="Wu L."/>
            <person name="Ma J."/>
        </authorList>
    </citation>
    <scope>NUCLEOTIDE SEQUENCE [LARGE SCALE GENOMIC DNA]</scope>
    <source>
        <strain evidence="12">CGMCC 1.19062</strain>
    </source>
</reference>
<dbReference type="NCBIfam" id="TIGR00670">
    <property type="entry name" value="asp_carb_tr"/>
    <property type="match status" value="1"/>
</dbReference>
<comment type="similarity">
    <text evidence="3 8">Belongs to the aspartate/ornithine carbamoyltransferase superfamily. ATCase family.</text>
</comment>